<dbReference type="EMBL" id="BMDW01000011">
    <property type="protein sequence ID" value="GGA50643.1"/>
    <property type="molecule type" value="Genomic_DNA"/>
</dbReference>
<evidence type="ECO:0000313" key="2">
    <source>
        <dbReference type="Proteomes" id="UP000618591"/>
    </source>
</evidence>
<proteinExistence type="predicted"/>
<name>A0ABQ1GVB3_9SPHN</name>
<organism evidence="1 2">
    <name type="scientific">Sphingomonas psychrolutea</name>
    <dbReference type="NCBI Taxonomy" id="1259676"/>
    <lineage>
        <taxon>Bacteria</taxon>
        <taxon>Pseudomonadati</taxon>
        <taxon>Pseudomonadota</taxon>
        <taxon>Alphaproteobacteria</taxon>
        <taxon>Sphingomonadales</taxon>
        <taxon>Sphingomonadaceae</taxon>
        <taxon>Sphingomonas</taxon>
    </lineage>
</organism>
<keyword evidence="2" id="KW-1185">Reference proteome</keyword>
<reference evidence="2" key="1">
    <citation type="journal article" date="2019" name="Int. J. Syst. Evol. Microbiol.">
        <title>The Global Catalogue of Microorganisms (GCM) 10K type strain sequencing project: providing services to taxonomists for standard genome sequencing and annotation.</title>
        <authorList>
            <consortium name="The Broad Institute Genomics Platform"/>
            <consortium name="The Broad Institute Genome Sequencing Center for Infectious Disease"/>
            <person name="Wu L."/>
            <person name="Ma J."/>
        </authorList>
    </citation>
    <scope>NUCLEOTIDE SEQUENCE [LARGE SCALE GENOMIC DNA]</scope>
    <source>
        <strain evidence="2">CGMCC 1.10106</strain>
    </source>
</reference>
<evidence type="ECO:0000313" key="1">
    <source>
        <dbReference type="EMBL" id="GGA50643.1"/>
    </source>
</evidence>
<accession>A0ABQ1GVB3</accession>
<protein>
    <submittedName>
        <fullName evidence="1">Uncharacterized protein</fullName>
    </submittedName>
</protein>
<comment type="caution">
    <text evidence="1">The sequence shown here is derived from an EMBL/GenBank/DDBJ whole genome shotgun (WGS) entry which is preliminary data.</text>
</comment>
<sequence>MIGLRATLEMLNIPIPDYAHRGYSGPTPAKVTIAAFNADNPALRSMVLPDRKPNAYTGTN</sequence>
<gene>
    <name evidence="1" type="ORF">GCM10011395_21290</name>
</gene>
<dbReference type="Proteomes" id="UP000618591">
    <property type="component" value="Unassembled WGS sequence"/>
</dbReference>